<keyword evidence="3" id="KW-1185">Reference proteome</keyword>
<evidence type="ECO:0000256" key="1">
    <source>
        <dbReference type="SAM" id="MobiDB-lite"/>
    </source>
</evidence>
<feature type="compositionally biased region" description="Polar residues" evidence="1">
    <location>
        <begin position="220"/>
        <end position="243"/>
    </location>
</feature>
<dbReference type="Proteomes" id="UP001219525">
    <property type="component" value="Unassembled WGS sequence"/>
</dbReference>
<sequence>MSHPFDLPPSPRLVEPDVYIPTFSETTPIDLTNFNEGLDESVFSGTLFYDLCALDAPRHPSNPPETLRPPPVLPPQDLSLQSVESIFAELYEACATPPSDDPLAPSAGKPYVPWDSSDIADTPPPSPSPLVPPRTKKRQKRDASADLSSACVTPTTVSDTPSSSPSPLVSRTKKRQKRDASADLPSACVTPTTVSDTPSSSPSPLVSRTKKRQKRDASADLSSACVTPTTVSDAPSSSPSPLVSRTKKRQKTAHLSSAAAAAGVTPPAVSSVEQENVHAHSERDCDTNAASDTIRRPTSEVSPRTVRPLATRMPQPQSTTATASLEGTTAEALSPTPRTQSGSGARAVTKAPLEIDELDYIQFNHWLNSTAQSDSFKQAQLELSELSDIELSHLLNTIWTETTSNTKT</sequence>
<organism evidence="2 3">
    <name type="scientific">Mycena pura</name>
    <dbReference type="NCBI Taxonomy" id="153505"/>
    <lineage>
        <taxon>Eukaryota</taxon>
        <taxon>Fungi</taxon>
        <taxon>Dikarya</taxon>
        <taxon>Basidiomycota</taxon>
        <taxon>Agaricomycotina</taxon>
        <taxon>Agaricomycetes</taxon>
        <taxon>Agaricomycetidae</taxon>
        <taxon>Agaricales</taxon>
        <taxon>Marasmiineae</taxon>
        <taxon>Mycenaceae</taxon>
        <taxon>Mycena</taxon>
    </lineage>
</organism>
<name>A0AAD6YMD7_9AGAR</name>
<protein>
    <submittedName>
        <fullName evidence="2">Uncharacterized protein</fullName>
    </submittedName>
</protein>
<feature type="compositionally biased region" description="Low complexity" evidence="1">
    <location>
        <begin position="256"/>
        <end position="272"/>
    </location>
</feature>
<feature type="region of interest" description="Disordered" evidence="1">
    <location>
        <begin position="97"/>
        <end position="348"/>
    </location>
</feature>
<feature type="compositionally biased region" description="Low complexity" evidence="1">
    <location>
        <begin position="152"/>
        <end position="170"/>
    </location>
</feature>
<dbReference type="AlphaFoldDB" id="A0AAD6YMD7"/>
<accession>A0AAD6YMD7</accession>
<feature type="compositionally biased region" description="Low complexity" evidence="1">
    <location>
        <begin position="189"/>
        <end position="207"/>
    </location>
</feature>
<reference evidence="2" key="1">
    <citation type="submission" date="2023-03" db="EMBL/GenBank/DDBJ databases">
        <title>Massive genome expansion in bonnet fungi (Mycena s.s.) driven by repeated elements and novel gene families across ecological guilds.</title>
        <authorList>
            <consortium name="Lawrence Berkeley National Laboratory"/>
            <person name="Harder C.B."/>
            <person name="Miyauchi S."/>
            <person name="Viragh M."/>
            <person name="Kuo A."/>
            <person name="Thoen E."/>
            <person name="Andreopoulos B."/>
            <person name="Lu D."/>
            <person name="Skrede I."/>
            <person name="Drula E."/>
            <person name="Henrissat B."/>
            <person name="Morin E."/>
            <person name="Kohler A."/>
            <person name="Barry K."/>
            <person name="LaButti K."/>
            <person name="Morin E."/>
            <person name="Salamov A."/>
            <person name="Lipzen A."/>
            <person name="Mereny Z."/>
            <person name="Hegedus B."/>
            <person name="Baldrian P."/>
            <person name="Stursova M."/>
            <person name="Weitz H."/>
            <person name="Taylor A."/>
            <person name="Grigoriev I.V."/>
            <person name="Nagy L.G."/>
            <person name="Martin F."/>
            <person name="Kauserud H."/>
        </authorList>
    </citation>
    <scope>NUCLEOTIDE SEQUENCE</scope>
    <source>
        <strain evidence="2">9144</strain>
    </source>
</reference>
<evidence type="ECO:0000313" key="3">
    <source>
        <dbReference type="Proteomes" id="UP001219525"/>
    </source>
</evidence>
<dbReference type="EMBL" id="JARJCW010000006">
    <property type="protein sequence ID" value="KAJ7223556.1"/>
    <property type="molecule type" value="Genomic_DNA"/>
</dbReference>
<proteinExistence type="predicted"/>
<feature type="compositionally biased region" description="Basic and acidic residues" evidence="1">
    <location>
        <begin position="275"/>
        <end position="286"/>
    </location>
</feature>
<evidence type="ECO:0000313" key="2">
    <source>
        <dbReference type="EMBL" id="KAJ7223556.1"/>
    </source>
</evidence>
<feature type="compositionally biased region" description="Polar residues" evidence="1">
    <location>
        <begin position="314"/>
        <end position="327"/>
    </location>
</feature>
<comment type="caution">
    <text evidence="2">The sequence shown here is derived from an EMBL/GenBank/DDBJ whole genome shotgun (WGS) entry which is preliminary data.</text>
</comment>
<feature type="compositionally biased region" description="Pro residues" evidence="1">
    <location>
        <begin position="122"/>
        <end position="132"/>
    </location>
</feature>
<gene>
    <name evidence="2" type="ORF">GGX14DRAFT_558123</name>
</gene>